<feature type="region of interest" description="Disordered" evidence="1">
    <location>
        <begin position="232"/>
        <end position="251"/>
    </location>
</feature>
<feature type="region of interest" description="Disordered" evidence="1">
    <location>
        <begin position="291"/>
        <end position="313"/>
    </location>
</feature>
<feature type="chain" id="PRO_5036225558" evidence="2">
    <location>
        <begin position="24"/>
        <end position="313"/>
    </location>
</feature>
<name>A0A814PU68_9BILA</name>
<proteinExistence type="predicted"/>
<evidence type="ECO:0000313" key="4">
    <source>
        <dbReference type="EMBL" id="CAF1322879.1"/>
    </source>
</evidence>
<comment type="caution">
    <text evidence="3">The sequence shown here is derived from an EMBL/GenBank/DDBJ whole genome shotgun (WGS) entry which is preliminary data.</text>
</comment>
<evidence type="ECO:0000313" key="6">
    <source>
        <dbReference type="Proteomes" id="UP000663870"/>
    </source>
</evidence>
<organism evidence="3 5">
    <name type="scientific">Rotaria sordida</name>
    <dbReference type="NCBI Taxonomy" id="392033"/>
    <lineage>
        <taxon>Eukaryota</taxon>
        <taxon>Metazoa</taxon>
        <taxon>Spiralia</taxon>
        <taxon>Gnathifera</taxon>
        <taxon>Rotifera</taxon>
        <taxon>Eurotatoria</taxon>
        <taxon>Bdelloidea</taxon>
        <taxon>Philodinida</taxon>
        <taxon>Philodinidae</taxon>
        <taxon>Rotaria</taxon>
    </lineage>
</organism>
<feature type="compositionally biased region" description="Acidic residues" evidence="1">
    <location>
        <begin position="291"/>
        <end position="301"/>
    </location>
</feature>
<dbReference type="EMBL" id="CAJNOH010000718">
    <property type="protein sequence ID" value="CAF1110643.1"/>
    <property type="molecule type" value="Genomic_DNA"/>
</dbReference>
<keyword evidence="2" id="KW-0732">Signal</keyword>
<evidence type="ECO:0000313" key="3">
    <source>
        <dbReference type="EMBL" id="CAF1110643.1"/>
    </source>
</evidence>
<feature type="signal peptide" evidence="2">
    <location>
        <begin position="1"/>
        <end position="23"/>
    </location>
</feature>
<evidence type="ECO:0000256" key="1">
    <source>
        <dbReference type="SAM" id="MobiDB-lite"/>
    </source>
</evidence>
<dbReference type="Proteomes" id="UP000663854">
    <property type="component" value="Unassembled WGS sequence"/>
</dbReference>
<dbReference type="AlphaFoldDB" id="A0A814PU68"/>
<protein>
    <submittedName>
        <fullName evidence="3">Uncharacterized protein</fullName>
    </submittedName>
</protein>
<sequence length="313" mass="36697">MTSKISLVVFGLLLVTIAIVVQSTPVEPIKKLLQLSKRAVQESIDETEPSIASTSSTTTVSSQSSNIPIIQHKINDIKKKRNIYNYDQFDDNLVDDDNDFENILYPKIKENPIEIYDKTDKSVNTDNTNVFTDTIMDPTEFTNLARKRRSIKLNPGSKQRQKRALSLYNFYNNDPLYEPLIERQQFIRPSRAFISPFWYPSTYERNIRSLREPVVYELPEWNKIYADTIENDDDQIPFPTNDDDDDDDDDIGYGYEYEYNRYPFFSESSNIPYDNLQLQQEYNDDNLPIYEDDDDQADEDFLTPYGPMESYFK</sequence>
<reference evidence="3" key="1">
    <citation type="submission" date="2021-02" db="EMBL/GenBank/DDBJ databases">
        <authorList>
            <person name="Nowell W R."/>
        </authorList>
    </citation>
    <scope>NUCLEOTIDE SEQUENCE</scope>
</reference>
<gene>
    <name evidence="4" type="ORF">JXQ802_LOCUS30639</name>
    <name evidence="3" type="ORF">PYM288_LOCUS20172</name>
</gene>
<dbReference type="EMBL" id="CAJNOL010001254">
    <property type="protein sequence ID" value="CAF1322879.1"/>
    <property type="molecule type" value="Genomic_DNA"/>
</dbReference>
<keyword evidence="6" id="KW-1185">Reference proteome</keyword>
<accession>A0A814PU68</accession>
<dbReference type="Proteomes" id="UP000663870">
    <property type="component" value="Unassembled WGS sequence"/>
</dbReference>
<evidence type="ECO:0000313" key="5">
    <source>
        <dbReference type="Proteomes" id="UP000663854"/>
    </source>
</evidence>
<evidence type="ECO:0000256" key="2">
    <source>
        <dbReference type="SAM" id="SignalP"/>
    </source>
</evidence>